<keyword evidence="1" id="KW-0812">Transmembrane</keyword>
<keyword evidence="1" id="KW-0472">Membrane</keyword>
<protein>
    <recommendedName>
        <fullName evidence="4">F5/8 type C domain-containing protein</fullName>
    </recommendedName>
</protein>
<evidence type="ECO:0000256" key="1">
    <source>
        <dbReference type="SAM" id="Phobius"/>
    </source>
</evidence>
<evidence type="ECO:0000313" key="3">
    <source>
        <dbReference type="Proteomes" id="UP000229966"/>
    </source>
</evidence>
<dbReference type="Gene3D" id="2.60.120.260">
    <property type="entry name" value="Galactose-binding domain-like"/>
    <property type="match status" value="1"/>
</dbReference>
<keyword evidence="1" id="KW-1133">Transmembrane helix</keyword>
<dbReference type="SUPFAM" id="SSF49785">
    <property type="entry name" value="Galactose-binding domain-like"/>
    <property type="match status" value="1"/>
</dbReference>
<dbReference type="EMBL" id="PEUM01000074">
    <property type="protein sequence ID" value="PIV25254.1"/>
    <property type="molecule type" value="Genomic_DNA"/>
</dbReference>
<gene>
    <name evidence="2" type="ORF">COS38_02610</name>
</gene>
<feature type="transmembrane region" description="Helical" evidence="1">
    <location>
        <begin position="12"/>
        <end position="38"/>
    </location>
</feature>
<sequence length="642" mass="70484">MKHYTNNRSFSLVEIIVYMGIVSTVLVSISLIFINVIFSQAKYQAMALTNQNARFILEKIIRTVENADSVNSITEKKIDLNFLDANQNPTIIEITSQNQITIKEGASDTIALNSHWVAVDYATSKFIQINQGAIQAVKIELKVKASQYDTMVSPTRQEFTFEQTYYATAQINKFIQEPATALSLADKTKSLSSQADWEAGDRVNIDTTTSLGDMKMSSGASGIKLDLLAMYNADNNIVTATTDSANRSKTIDGSLTTAWVATADMQTTHTWIIDLGANHTIAYVAINSIISATVGMGNVQISKKSDGDSSYIVICHGSLAQGAWNKTDSSTECNPPGIIHPFDARYLKLSINNGTLGMPVTWTVNEFEIYITGVQTVLSATHTSAIAQIGSAGAVQYKTFNATENEPDNADIRYRFRRTKSSDSWTGSWTDYIDYTGSAIDLTSYSELDISKSDINSGKTFLQVKTQFTRATSAPDPSVSDYTVVYSETQLSPSCSLTYQALDPYDDWKDGAISQTSLTATTGSVVLDKQGSAYYSSGTHTSAQAQLGADNIQRYCCFVPTESKPAGTKISYRFRVSTQNGNHFGDWTEYAEFTGSAIDLSALLTADDISDNRFYIQVDAKLETTDTTNTPELKKYELYYCK</sequence>
<dbReference type="AlphaFoldDB" id="A0A2M7CHY0"/>
<accession>A0A2M7CHY0</accession>
<dbReference type="InterPro" id="IPR008979">
    <property type="entry name" value="Galactose-bd-like_sf"/>
</dbReference>
<proteinExistence type="predicted"/>
<name>A0A2M7CHY0_9BACT</name>
<reference evidence="3" key="1">
    <citation type="submission" date="2017-09" db="EMBL/GenBank/DDBJ databases">
        <title>Depth-based differentiation of microbial function through sediment-hosted aquifers and enrichment of novel symbionts in the deep terrestrial subsurface.</title>
        <authorList>
            <person name="Probst A.J."/>
            <person name="Ladd B."/>
            <person name="Jarett J.K."/>
            <person name="Geller-Mcgrath D.E."/>
            <person name="Sieber C.M.K."/>
            <person name="Emerson J.B."/>
            <person name="Anantharaman K."/>
            <person name="Thomas B.C."/>
            <person name="Malmstrom R."/>
            <person name="Stieglmeier M."/>
            <person name="Klingl A."/>
            <person name="Woyke T."/>
            <person name="Ryan C.M."/>
            <person name="Banfield J.F."/>
        </authorList>
    </citation>
    <scope>NUCLEOTIDE SEQUENCE [LARGE SCALE GENOMIC DNA]</scope>
</reference>
<dbReference type="Proteomes" id="UP000229966">
    <property type="component" value="Unassembled WGS sequence"/>
</dbReference>
<evidence type="ECO:0008006" key="4">
    <source>
        <dbReference type="Google" id="ProtNLM"/>
    </source>
</evidence>
<organism evidence="2 3">
    <name type="scientific">Candidatus Berkelbacteria bacterium CG03_land_8_20_14_0_80_40_36</name>
    <dbReference type="NCBI Taxonomy" id="1974509"/>
    <lineage>
        <taxon>Bacteria</taxon>
        <taxon>Candidatus Berkelbacteria</taxon>
    </lineage>
</organism>
<evidence type="ECO:0000313" key="2">
    <source>
        <dbReference type="EMBL" id="PIV25254.1"/>
    </source>
</evidence>
<comment type="caution">
    <text evidence="2">The sequence shown here is derived from an EMBL/GenBank/DDBJ whole genome shotgun (WGS) entry which is preliminary data.</text>
</comment>